<evidence type="ECO:0000256" key="9">
    <source>
        <dbReference type="PIRNR" id="PIRNR006171"/>
    </source>
</evidence>
<proteinExistence type="predicted"/>
<dbReference type="InterPro" id="IPR036390">
    <property type="entry name" value="WH_DNA-bd_sf"/>
</dbReference>
<keyword evidence="2 9" id="KW-0963">Cytoplasm</keyword>
<comment type="caution">
    <text evidence="12">The sequence shown here is derived from an EMBL/GenBank/DDBJ whole genome shotgun (WGS) entry which is preliminary data.</text>
</comment>
<name>A0A4R1QI44_9BACL</name>
<feature type="modified residue" description="4-aspartylphosphate" evidence="10">
    <location>
        <position position="54"/>
    </location>
</feature>
<gene>
    <name evidence="12" type="ORF">EDD69_104241</name>
</gene>
<keyword evidence="7 9" id="KW-0010">Activator</keyword>
<evidence type="ECO:0000256" key="5">
    <source>
        <dbReference type="ARBA" id="ARBA00023015"/>
    </source>
</evidence>
<dbReference type="GO" id="GO:0000156">
    <property type="term" value="F:phosphorelay response regulator activity"/>
    <property type="evidence" value="ECO:0007669"/>
    <property type="project" value="TreeGrafter"/>
</dbReference>
<evidence type="ECO:0000256" key="3">
    <source>
        <dbReference type="ARBA" id="ARBA00022553"/>
    </source>
</evidence>
<sequence length="223" mass="25833">MYKVLLIEDDPMVQEVNRQFIEQVDRFTVIGTAGNGMEGIEMIRKLQPDLVIIDIYMPHQDGLETLQQIRTEGHTIDVIAITAASDIETVRRVLQNGAFDYIMKPFKFERLKQSLENYHAFQQKLKEKEKLTQKELDALLQSNEIETRNKLPKGLNDITLQKIVHYLQEQTEPVSAEEVAEGVGLARVTARRYLEYLEKIQKVEIDIQYGGVGRPINRYIMKK</sequence>
<dbReference type="CDD" id="cd19925">
    <property type="entry name" value="REC_citrate_TCS"/>
    <property type="match status" value="1"/>
</dbReference>
<feature type="domain" description="Response regulatory" evidence="11">
    <location>
        <begin position="3"/>
        <end position="119"/>
    </location>
</feature>
<dbReference type="Pfam" id="PF00072">
    <property type="entry name" value="Response_reg"/>
    <property type="match status" value="1"/>
</dbReference>
<dbReference type="OrthoDB" id="9759232at2"/>
<dbReference type="RefSeq" id="WP_132947934.1">
    <property type="nucleotide sequence ID" value="NZ_BSVG01000004.1"/>
</dbReference>
<dbReference type="SUPFAM" id="SSF52172">
    <property type="entry name" value="CheY-like"/>
    <property type="match status" value="1"/>
</dbReference>
<evidence type="ECO:0000313" key="12">
    <source>
        <dbReference type="EMBL" id="TCL51186.1"/>
    </source>
</evidence>
<evidence type="ECO:0000259" key="11">
    <source>
        <dbReference type="PROSITE" id="PS50110"/>
    </source>
</evidence>
<dbReference type="GO" id="GO:0003677">
    <property type="term" value="F:DNA binding"/>
    <property type="evidence" value="ECO:0007669"/>
    <property type="project" value="UniProtKB-KW"/>
</dbReference>
<dbReference type="PANTHER" id="PTHR45526">
    <property type="entry name" value="TRANSCRIPTIONAL REGULATORY PROTEIN DPIA"/>
    <property type="match status" value="1"/>
</dbReference>
<evidence type="ECO:0000256" key="2">
    <source>
        <dbReference type="ARBA" id="ARBA00022490"/>
    </source>
</evidence>
<comment type="subcellular location">
    <subcellularLocation>
        <location evidence="1 9">Cytoplasm</location>
    </subcellularLocation>
</comment>
<evidence type="ECO:0000256" key="4">
    <source>
        <dbReference type="ARBA" id="ARBA00023012"/>
    </source>
</evidence>
<dbReference type="PROSITE" id="PS50110">
    <property type="entry name" value="RESPONSE_REGULATORY"/>
    <property type="match status" value="1"/>
</dbReference>
<keyword evidence="4 9" id="KW-0902">Two-component regulatory system</keyword>
<keyword evidence="13" id="KW-1185">Reference proteome</keyword>
<dbReference type="InterPro" id="IPR048714">
    <property type="entry name" value="DpiA-like_HTH"/>
</dbReference>
<dbReference type="PANTHER" id="PTHR45526:SF1">
    <property type="entry name" value="TRANSCRIPTIONAL REGULATORY PROTEIN DCUR-RELATED"/>
    <property type="match status" value="1"/>
</dbReference>
<protein>
    <recommendedName>
        <fullName evidence="9">Transcriptional regulatory protein</fullName>
    </recommendedName>
</protein>
<dbReference type="SMART" id="SM00448">
    <property type="entry name" value="REC"/>
    <property type="match status" value="1"/>
</dbReference>
<dbReference type="EMBL" id="SLUL01000004">
    <property type="protein sequence ID" value="TCL51186.1"/>
    <property type="molecule type" value="Genomic_DNA"/>
</dbReference>
<evidence type="ECO:0000313" key="13">
    <source>
        <dbReference type="Proteomes" id="UP000295658"/>
    </source>
</evidence>
<dbReference type="PIRSF" id="PIRSF006171">
    <property type="entry name" value="RR_citrat_malat"/>
    <property type="match status" value="1"/>
</dbReference>
<evidence type="ECO:0000256" key="6">
    <source>
        <dbReference type="ARBA" id="ARBA00023125"/>
    </source>
</evidence>
<reference evidence="12 13" key="1">
    <citation type="submission" date="2019-03" db="EMBL/GenBank/DDBJ databases">
        <title>Genomic Encyclopedia of Type Strains, Phase IV (KMG-IV): sequencing the most valuable type-strain genomes for metagenomic binning, comparative biology and taxonomic classification.</title>
        <authorList>
            <person name="Goeker M."/>
        </authorList>
    </citation>
    <scope>NUCLEOTIDE SEQUENCE [LARGE SCALE GENOMIC DNA]</scope>
    <source>
        <strain evidence="12 13">DSM 24979</strain>
    </source>
</reference>
<dbReference type="GO" id="GO:0005737">
    <property type="term" value="C:cytoplasm"/>
    <property type="evidence" value="ECO:0007669"/>
    <property type="project" value="UniProtKB-SubCell"/>
</dbReference>
<dbReference type="InterPro" id="IPR051271">
    <property type="entry name" value="2C-system_Tx_regulators"/>
</dbReference>
<dbReference type="SUPFAM" id="SSF46785">
    <property type="entry name" value="Winged helix' DNA-binding domain"/>
    <property type="match status" value="1"/>
</dbReference>
<dbReference type="Gene3D" id="1.10.10.10">
    <property type="entry name" value="Winged helix-like DNA-binding domain superfamily/Winged helix DNA-binding domain"/>
    <property type="match status" value="1"/>
</dbReference>
<dbReference type="Pfam" id="PF20714">
    <property type="entry name" value="HTH_64"/>
    <property type="match status" value="1"/>
</dbReference>
<organism evidence="12 13">
    <name type="scientific">Thermolongibacillus altinsuensis</name>
    <dbReference type="NCBI Taxonomy" id="575256"/>
    <lineage>
        <taxon>Bacteria</taxon>
        <taxon>Bacillati</taxon>
        <taxon>Bacillota</taxon>
        <taxon>Bacilli</taxon>
        <taxon>Bacillales</taxon>
        <taxon>Anoxybacillaceae</taxon>
        <taxon>Thermolongibacillus</taxon>
    </lineage>
</organism>
<keyword evidence="8 9" id="KW-0804">Transcription</keyword>
<dbReference type="InterPro" id="IPR024187">
    <property type="entry name" value="Sig_transdc_resp-reg_cit/mal"/>
</dbReference>
<dbReference type="InterPro" id="IPR001789">
    <property type="entry name" value="Sig_transdc_resp-reg_receiver"/>
</dbReference>
<keyword evidence="5 9" id="KW-0805">Transcription regulation</keyword>
<evidence type="ECO:0000256" key="10">
    <source>
        <dbReference type="PROSITE-ProRule" id="PRU00169"/>
    </source>
</evidence>
<evidence type="ECO:0000256" key="1">
    <source>
        <dbReference type="ARBA" id="ARBA00004496"/>
    </source>
</evidence>
<dbReference type="InterPro" id="IPR036388">
    <property type="entry name" value="WH-like_DNA-bd_sf"/>
</dbReference>
<keyword evidence="6 9" id="KW-0238">DNA-binding</keyword>
<accession>A0A4R1QI44</accession>
<evidence type="ECO:0000256" key="7">
    <source>
        <dbReference type="ARBA" id="ARBA00023159"/>
    </source>
</evidence>
<dbReference type="AlphaFoldDB" id="A0A4R1QI44"/>
<dbReference type="Gene3D" id="3.40.50.2300">
    <property type="match status" value="1"/>
</dbReference>
<dbReference type="InterPro" id="IPR011006">
    <property type="entry name" value="CheY-like_superfamily"/>
</dbReference>
<dbReference type="Proteomes" id="UP000295658">
    <property type="component" value="Unassembled WGS sequence"/>
</dbReference>
<keyword evidence="3 10" id="KW-0597">Phosphoprotein</keyword>
<evidence type="ECO:0000256" key="8">
    <source>
        <dbReference type="ARBA" id="ARBA00023163"/>
    </source>
</evidence>
<dbReference type="GO" id="GO:0003700">
    <property type="term" value="F:DNA-binding transcription factor activity"/>
    <property type="evidence" value="ECO:0007669"/>
    <property type="project" value="InterPro"/>
</dbReference>